<keyword evidence="2" id="KW-1003">Cell membrane</keyword>
<comment type="subcellular location">
    <subcellularLocation>
        <location evidence="1">Cell membrane</location>
        <topology evidence="1">Multi-pass membrane protein</topology>
    </subcellularLocation>
</comment>
<accession>A0ABV7XEM9</accession>
<feature type="transmembrane region" description="Helical" evidence="6">
    <location>
        <begin position="467"/>
        <end position="484"/>
    </location>
</feature>
<feature type="transmembrane region" description="Helical" evidence="6">
    <location>
        <begin position="435"/>
        <end position="455"/>
    </location>
</feature>
<keyword evidence="8" id="KW-1185">Reference proteome</keyword>
<feature type="transmembrane region" description="Helical" evidence="6">
    <location>
        <begin position="310"/>
        <end position="332"/>
    </location>
</feature>
<evidence type="ECO:0000256" key="6">
    <source>
        <dbReference type="SAM" id="Phobius"/>
    </source>
</evidence>
<keyword evidence="3 6" id="KW-0812">Transmembrane</keyword>
<dbReference type="InterPro" id="IPR002797">
    <property type="entry name" value="Polysacc_synth"/>
</dbReference>
<keyword evidence="5 6" id="KW-0472">Membrane</keyword>
<dbReference type="PANTHER" id="PTHR30250:SF26">
    <property type="entry name" value="PSMA PROTEIN"/>
    <property type="match status" value="1"/>
</dbReference>
<feature type="transmembrane region" description="Helical" evidence="6">
    <location>
        <begin position="253"/>
        <end position="274"/>
    </location>
</feature>
<feature type="transmembrane region" description="Helical" evidence="6">
    <location>
        <begin position="126"/>
        <end position="144"/>
    </location>
</feature>
<organism evidence="7 8">
    <name type="scientific">Sphingoaurantiacus capsulatus</name>
    <dbReference type="NCBI Taxonomy" id="1771310"/>
    <lineage>
        <taxon>Bacteria</taxon>
        <taxon>Pseudomonadati</taxon>
        <taxon>Pseudomonadota</taxon>
        <taxon>Alphaproteobacteria</taxon>
        <taxon>Sphingomonadales</taxon>
        <taxon>Sphingosinicellaceae</taxon>
        <taxon>Sphingoaurantiacus</taxon>
    </lineage>
</organism>
<dbReference type="RefSeq" id="WP_380861872.1">
    <property type="nucleotide sequence ID" value="NZ_JBHRXV010000011.1"/>
</dbReference>
<gene>
    <name evidence="7" type="ORF">ACFOMD_12545</name>
</gene>
<evidence type="ECO:0000313" key="8">
    <source>
        <dbReference type="Proteomes" id="UP001595615"/>
    </source>
</evidence>
<feature type="transmembrane region" description="Helical" evidence="6">
    <location>
        <begin position="405"/>
        <end position="423"/>
    </location>
</feature>
<proteinExistence type="predicted"/>
<evidence type="ECO:0000256" key="4">
    <source>
        <dbReference type="ARBA" id="ARBA00022989"/>
    </source>
</evidence>
<name>A0ABV7XEM9_9SPHN</name>
<dbReference type="EMBL" id="JBHRXV010000011">
    <property type="protein sequence ID" value="MFC3713407.1"/>
    <property type="molecule type" value="Genomic_DNA"/>
</dbReference>
<feature type="transmembrane region" description="Helical" evidence="6">
    <location>
        <begin position="165"/>
        <end position="184"/>
    </location>
</feature>
<evidence type="ECO:0000256" key="5">
    <source>
        <dbReference type="ARBA" id="ARBA00023136"/>
    </source>
</evidence>
<dbReference type="InterPro" id="IPR050833">
    <property type="entry name" value="Poly_Biosynth_Transport"/>
</dbReference>
<keyword evidence="4 6" id="KW-1133">Transmembrane helix</keyword>
<dbReference type="PANTHER" id="PTHR30250">
    <property type="entry name" value="PST FAMILY PREDICTED COLANIC ACID TRANSPORTER"/>
    <property type="match status" value="1"/>
</dbReference>
<feature type="transmembrane region" description="Helical" evidence="6">
    <location>
        <begin position="347"/>
        <end position="367"/>
    </location>
</feature>
<evidence type="ECO:0000313" key="7">
    <source>
        <dbReference type="EMBL" id="MFC3713407.1"/>
    </source>
</evidence>
<protein>
    <submittedName>
        <fullName evidence="7">Oligosaccharide flippase family protein</fullName>
    </submittedName>
</protein>
<dbReference type="Pfam" id="PF01943">
    <property type="entry name" value="Polysacc_synt"/>
    <property type="match status" value="1"/>
</dbReference>
<evidence type="ECO:0000256" key="3">
    <source>
        <dbReference type="ARBA" id="ARBA00022692"/>
    </source>
</evidence>
<reference evidence="8" key="1">
    <citation type="journal article" date="2019" name="Int. J. Syst. Evol. Microbiol.">
        <title>The Global Catalogue of Microorganisms (GCM) 10K type strain sequencing project: providing services to taxonomists for standard genome sequencing and annotation.</title>
        <authorList>
            <consortium name="The Broad Institute Genomics Platform"/>
            <consortium name="The Broad Institute Genome Sequencing Center for Infectious Disease"/>
            <person name="Wu L."/>
            <person name="Ma J."/>
        </authorList>
    </citation>
    <scope>NUCLEOTIDE SEQUENCE [LARGE SCALE GENOMIC DNA]</scope>
    <source>
        <strain evidence="8">KCTC 42644</strain>
    </source>
</reference>
<feature type="transmembrane region" description="Helical" evidence="6">
    <location>
        <begin position="90"/>
        <end position="114"/>
    </location>
</feature>
<feature type="transmembrane region" description="Helical" evidence="6">
    <location>
        <begin position="36"/>
        <end position="56"/>
    </location>
</feature>
<feature type="transmembrane region" description="Helical" evidence="6">
    <location>
        <begin position="379"/>
        <end position="399"/>
    </location>
</feature>
<dbReference type="Proteomes" id="UP001595615">
    <property type="component" value="Unassembled WGS sequence"/>
</dbReference>
<comment type="caution">
    <text evidence="7">The sequence shown here is derived from an EMBL/GenBank/DDBJ whole genome shotgun (WGS) entry which is preliminary data.</text>
</comment>
<evidence type="ECO:0000256" key="2">
    <source>
        <dbReference type="ARBA" id="ARBA00022475"/>
    </source>
</evidence>
<sequence>MTDTPTALGKQDVARGAGSVALSRMGALIDALTQPIYTWLFGIATYGLYTVLWAWVNLVSNCVDMGFTSALQRVVPQADSETRAHAALKLALIIGVLPSVVLALATSLAAAPLAELINVAPKDRPALATGIMLFAWALPLWTFVEIATSALRARRAFGPEIRLRIFWEQVVRLALALALFAAGFRTLGLLIAHLGSLFVTAGLSLRLLARYYDLRLAWRAPFDRAALADLLLSGFSVLPANISRRIFQDGPPILLNLMVPGAGGATAAGLYGIARKIASIPQIIRLTFLYVMAPLASAQAAVDRTAIQPLYAFSTRLSTVLVLPLAVALILLGDQILDLFGPGAEGAFPILVALVIGRAVETVIGAAGPVLETTGHRGLPLLNALVGLAVWTALSFVLVPDLAGTGMAIAVAAGWSVAALLAIAEVRIADGLRTFTGRMWQGLAISAATGALMWGADRATAPLGDRVEAAVVLLLFVVSTWIGLRFGLSATDREALGGIGRRLKLTR</sequence>
<evidence type="ECO:0000256" key="1">
    <source>
        <dbReference type="ARBA" id="ARBA00004651"/>
    </source>
</evidence>